<name>A0A9X1SD15_9MICC</name>
<comment type="caution">
    <text evidence="2">The sequence shown here is derived from an EMBL/GenBank/DDBJ whole genome shotgun (WGS) entry which is preliminary data.</text>
</comment>
<proteinExistence type="predicted"/>
<organism evidence="2 3">
    <name type="scientific">Arthrobacter caoxuetaonis</name>
    <dbReference type="NCBI Taxonomy" id="2886935"/>
    <lineage>
        <taxon>Bacteria</taxon>
        <taxon>Bacillati</taxon>
        <taxon>Actinomycetota</taxon>
        <taxon>Actinomycetes</taxon>
        <taxon>Micrococcales</taxon>
        <taxon>Micrococcaceae</taxon>
        <taxon>Arthrobacter</taxon>
    </lineage>
</organism>
<dbReference type="SUPFAM" id="SSF51556">
    <property type="entry name" value="Metallo-dependent hydrolases"/>
    <property type="match status" value="1"/>
</dbReference>
<dbReference type="AlphaFoldDB" id="A0A9X1SD15"/>
<evidence type="ECO:0000313" key="3">
    <source>
        <dbReference type="Proteomes" id="UP001139158"/>
    </source>
</evidence>
<evidence type="ECO:0000313" key="2">
    <source>
        <dbReference type="EMBL" id="MCC3298197.1"/>
    </source>
</evidence>
<dbReference type="EMBL" id="JAJFZV010000009">
    <property type="protein sequence ID" value="MCC3298197.1"/>
    <property type="molecule type" value="Genomic_DNA"/>
</dbReference>
<protein>
    <submittedName>
        <fullName evidence="2">DUF6282 family protein</fullName>
    </submittedName>
</protein>
<evidence type="ECO:0000256" key="1">
    <source>
        <dbReference type="SAM" id="MobiDB-lite"/>
    </source>
</evidence>
<accession>A0A9X1SD15</accession>
<dbReference type="Proteomes" id="UP001139158">
    <property type="component" value="Unassembled WGS sequence"/>
</dbReference>
<feature type="region of interest" description="Disordered" evidence="1">
    <location>
        <begin position="305"/>
        <end position="324"/>
    </location>
</feature>
<dbReference type="InterPro" id="IPR032466">
    <property type="entry name" value="Metal_Hydrolase"/>
</dbReference>
<dbReference type="Pfam" id="PF19799">
    <property type="entry name" value="DUF6282"/>
    <property type="match status" value="1"/>
</dbReference>
<feature type="compositionally biased region" description="Basic and acidic residues" evidence="1">
    <location>
        <begin position="314"/>
        <end position="324"/>
    </location>
</feature>
<dbReference type="InterPro" id="IPR046249">
    <property type="entry name" value="DUF6282"/>
</dbReference>
<sequence length="324" mass="34957">MRRELTEPSARARELVKGGYDVHVHIAPDVMERRIDDVDLAVRFRDLGMAGFVLKSHYVPTAERAAVVRKVSPDVDVLGAITLNASVGGMNPIAVEVAARSGAQFVWLPTVDSSNQRSCLAEEPDGATPPMWAQLQEDLRNAGMAADAVEPLAEDGSLRTETLQVLDLIAKHDLTLATGHLHAAESAAVVPAALERGVRRIVITHPEFTSQRMALDRQVELAAQGALLERCLTTPLTGKVDWDLWFSNIRSAGPEHSVISSDLGQPFNPPVEDGLAIAADLLLREGFTDEEVRIMTVHNSRWLAGADPLPGAPARKDPASSRSG</sequence>
<dbReference type="RefSeq" id="WP_227896062.1">
    <property type="nucleotide sequence ID" value="NZ_CP099466.1"/>
</dbReference>
<keyword evidence="3" id="KW-1185">Reference proteome</keyword>
<gene>
    <name evidence="2" type="ORF">LJ757_10305</name>
</gene>
<reference evidence="2" key="1">
    <citation type="submission" date="2021-10" db="EMBL/GenBank/DDBJ databases">
        <title>Novel species in genus Arthrobacter.</title>
        <authorList>
            <person name="Liu Y."/>
        </authorList>
    </citation>
    <scope>NUCLEOTIDE SEQUENCE</scope>
    <source>
        <strain evidence="2">Zg-Y453</strain>
    </source>
</reference>